<feature type="non-terminal residue" evidence="2">
    <location>
        <position position="1"/>
    </location>
</feature>
<feature type="compositionally biased region" description="Basic residues" evidence="1">
    <location>
        <begin position="1"/>
        <end position="11"/>
    </location>
</feature>
<dbReference type="EMBL" id="CAJVQB010093560">
    <property type="protein sequence ID" value="CAG8848812.1"/>
    <property type="molecule type" value="Genomic_DNA"/>
</dbReference>
<evidence type="ECO:0000313" key="3">
    <source>
        <dbReference type="Proteomes" id="UP000789901"/>
    </source>
</evidence>
<feature type="region of interest" description="Disordered" evidence="1">
    <location>
        <begin position="1"/>
        <end position="75"/>
    </location>
</feature>
<dbReference type="Proteomes" id="UP000789901">
    <property type="component" value="Unassembled WGS sequence"/>
</dbReference>
<keyword evidence="3" id="KW-1185">Reference proteome</keyword>
<evidence type="ECO:0000256" key="1">
    <source>
        <dbReference type="SAM" id="MobiDB-lite"/>
    </source>
</evidence>
<name>A0ABN7X702_GIGMA</name>
<evidence type="ECO:0000313" key="2">
    <source>
        <dbReference type="EMBL" id="CAG8848812.1"/>
    </source>
</evidence>
<sequence length="75" mass="8347">YLQKQSGRHQHNQIEPDQGFDKAKCEKKKGIIKQLKLSAQHGFSSTSMKKKQPHKTDIGPHNGSGSGSSKEFINT</sequence>
<comment type="caution">
    <text evidence="2">The sequence shown here is derived from an EMBL/GenBank/DDBJ whole genome shotgun (WGS) entry which is preliminary data.</text>
</comment>
<proteinExistence type="predicted"/>
<reference evidence="2 3" key="1">
    <citation type="submission" date="2021-06" db="EMBL/GenBank/DDBJ databases">
        <authorList>
            <person name="Kallberg Y."/>
            <person name="Tangrot J."/>
            <person name="Rosling A."/>
        </authorList>
    </citation>
    <scope>NUCLEOTIDE SEQUENCE [LARGE SCALE GENOMIC DNA]</scope>
    <source>
        <strain evidence="2 3">120-4 pot B 10/14</strain>
    </source>
</reference>
<organism evidence="2 3">
    <name type="scientific">Gigaspora margarita</name>
    <dbReference type="NCBI Taxonomy" id="4874"/>
    <lineage>
        <taxon>Eukaryota</taxon>
        <taxon>Fungi</taxon>
        <taxon>Fungi incertae sedis</taxon>
        <taxon>Mucoromycota</taxon>
        <taxon>Glomeromycotina</taxon>
        <taxon>Glomeromycetes</taxon>
        <taxon>Diversisporales</taxon>
        <taxon>Gigasporaceae</taxon>
        <taxon>Gigaspora</taxon>
    </lineage>
</organism>
<feature type="non-terminal residue" evidence="2">
    <location>
        <position position="75"/>
    </location>
</feature>
<accession>A0ABN7X702</accession>
<protein>
    <submittedName>
        <fullName evidence="2">32135_t:CDS:1</fullName>
    </submittedName>
</protein>
<gene>
    <name evidence="2" type="ORF">GMARGA_LOCUS39376</name>
</gene>